<dbReference type="InterPro" id="IPR029060">
    <property type="entry name" value="PIN-like_dom_sf"/>
</dbReference>
<dbReference type="InterPro" id="IPR001650">
    <property type="entry name" value="Helicase_C-like"/>
</dbReference>
<feature type="region of interest" description="Disordered" evidence="4">
    <location>
        <begin position="1383"/>
        <end position="1410"/>
    </location>
</feature>
<evidence type="ECO:0000259" key="6">
    <source>
        <dbReference type="PROSITE" id="PS51194"/>
    </source>
</evidence>
<keyword evidence="8" id="KW-1185">Reference proteome</keyword>
<dbReference type="GO" id="GO:0016787">
    <property type="term" value="F:hydrolase activity"/>
    <property type="evidence" value="ECO:0007669"/>
    <property type="project" value="UniProtKB-KW"/>
</dbReference>
<gene>
    <name evidence="7" type="ORF">FisN_24Hh078</name>
</gene>
<dbReference type="CDD" id="cd17917">
    <property type="entry name" value="DEXHc_RHA-like"/>
    <property type="match status" value="1"/>
</dbReference>
<organism evidence="7 8">
    <name type="scientific">Fistulifera solaris</name>
    <name type="common">Oleaginous diatom</name>
    <dbReference type="NCBI Taxonomy" id="1519565"/>
    <lineage>
        <taxon>Eukaryota</taxon>
        <taxon>Sar</taxon>
        <taxon>Stramenopiles</taxon>
        <taxon>Ochrophyta</taxon>
        <taxon>Bacillariophyta</taxon>
        <taxon>Bacillariophyceae</taxon>
        <taxon>Bacillariophycidae</taxon>
        <taxon>Naviculales</taxon>
        <taxon>Naviculaceae</taxon>
        <taxon>Fistulifera</taxon>
    </lineage>
</organism>
<keyword evidence="3" id="KW-0067">ATP-binding</keyword>
<dbReference type="PROSITE" id="PS00690">
    <property type="entry name" value="DEAH_ATP_HELICASE"/>
    <property type="match status" value="1"/>
</dbReference>
<dbReference type="InParanoid" id="A0A1Z5JF36"/>
<protein>
    <recommendedName>
        <fullName evidence="9">RNA helicase</fullName>
    </recommendedName>
</protein>
<keyword evidence="2" id="KW-0378">Hydrolase</keyword>
<dbReference type="PANTHER" id="PTHR18934">
    <property type="entry name" value="ATP-DEPENDENT RNA HELICASE"/>
    <property type="match status" value="1"/>
</dbReference>
<dbReference type="Pfam" id="PF00271">
    <property type="entry name" value="Helicase_C"/>
    <property type="match status" value="1"/>
</dbReference>
<feature type="compositionally biased region" description="Basic and acidic residues" evidence="4">
    <location>
        <begin position="493"/>
        <end position="504"/>
    </location>
</feature>
<dbReference type="InterPro" id="IPR011545">
    <property type="entry name" value="DEAD/DEAH_box_helicase_dom"/>
</dbReference>
<feature type="region of interest" description="Disordered" evidence="4">
    <location>
        <begin position="487"/>
        <end position="507"/>
    </location>
</feature>
<dbReference type="SMART" id="SM00487">
    <property type="entry name" value="DEXDc"/>
    <property type="match status" value="1"/>
</dbReference>
<dbReference type="PROSITE" id="PS51194">
    <property type="entry name" value="HELICASE_CTER"/>
    <property type="match status" value="1"/>
</dbReference>
<dbReference type="SUPFAM" id="SSF52540">
    <property type="entry name" value="P-loop containing nucleoside triphosphate hydrolases"/>
    <property type="match status" value="1"/>
</dbReference>
<dbReference type="GO" id="GO:0005524">
    <property type="term" value="F:ATP binding"/>
    <property type="evidence" value="ECO:0007669"/>
    <property type="project" value="UniProtKB-KW"/>
</dbReference>
<dbReference type="Gene3D" id="3.40.50.1010">
    <property type="entry name" value="5'-nuclease"/>
    <property type="match status" value="1"/>
</dbReference>
<dbReference type="Proteomes" id="UP000198406">
    <property type="component" value="Unassembled WGS sequence"/>
</dbReference>
<evidence type="ECO:0000256" key="2">
    <source>
        <dbReference type="ARBA" id="ARBA00022801"/>
    </source>
</evidence>
<sequence>MGVHGWPSFLVDSEILPQLPKNPIDLFALGNAATAVSPVIPSNVVLHIDGSGLVYQLFLVASARYQQGPSKDPLPDTFMPLTYLEKVTQEFITKLQQGKYSFKIYWDGDLRPKYKAREAKRRKQKRDEEWSNLYDFIQTGRVLNNDQRNYPLPPLAFTQVKLSLREYSIFCKGEADYEIAKAAMQAEPQSLQVVVGNDSDFSFFRGISYLPFSTLAWNPSTHTLHGTCIRRSELIKKLDLPDEAALVEVALALGNDFVSPVLSINEGKKIENKIAFLRSKPVGYQLPPDLKVIPRKDDDEPWTQTELENAMGFCRRWYDLGEIDADDWYAPEPEDTLIQVVDEEVGDVMFVRPQDDRVLPVLPFKVSKKTVKFRPIKDKSMITPVARCLNEALVDRKKNGENGDPFLLHQLHIQLLSTLSVSSKRKAITERPTWDDVTLTYWIETILSKAFDASMDLKMARIFRPSNTFDAGTYFWLLQKSREKLTGKSKAKKKDDSEEKKAEEEAYVPQRLPIDEHEQVIIDTVRKHRVSIIQGETGCGKSSRLPIMLLKAPPPDPALSEVEMFVSQPRRIAAKALVERVRSIEPELGPKIALRMGHGVREYESKQTKAWFVTTGYLVRVLANDLGRFNTVSHLIVDEVHERSVDTDLLCWLCRRLLAYNPHIRLVLMSATLAASLYQVYFDVRHPLIHVGAKRFPLKEYYLEDFLDPKQFKLPPREKKTVDALIANCKTTKCRAAPSYNVMEKVFSFVTYLATSLGQPGSSVLIFVPGMNEIVSITELVEQVYVPDVVFTCFPIHSDIPFEDQMEVFAPPKPGEIKIMIATNAAESSVTLPDCDHVICLGLCKQIVYNQLSHRQMLLPTWISRASATQRAGRTSRVRPGTVYRMYTRDIFERHMDEFEPGEMRRIPLDSVILMLKQIVESEESVSKILSECLEPPDMSTIERSYDSLHKSHFLTQPDDEGTITNLGNFVAALGIDLTLGSLIGLGIQFGCGPEAVQLAGVLSFPQAPWIMSNSLIHEPSDFNDQVAKAYVSRCHFDANLFSEPLAVMNLMWEYSHAPRKGSFCRQYSLYEPRLRRMVNVCENLQRRVADFIQLPATALDLEAPPVFMPHAKICLLRILQAWVFHDSVIQSSPREHSGGASEDAYAIELLKKSDPIENKHLQKLLHPKRHPYQLQKAKKTEQMGTFSLGDKGFDVEAFHERMLSYGTEKNHDVIWWECSGQRTLCIQREASAKFANLSDNTTSALSASLQTEIAMRVTNKTKGRSERPSGLWVISKSGLEKKKSGLKIWICYVFEGKSINNKRWNNICFHLEERIKANSSSGLHIKVFHTEKQSSKGSFSLDAFGGAISIVDLQDMFASASVQITRHKLQESEQRIVFHQTENKPLGPSGQASGDIANSSWARPPVQSNAPEGARLLSVLASGRRKAHMVRMDSDAEKNDGNDKEYVDMLLNREKTSLAVRWKRAGNNVYVNENSVPASALPLGGSNSLFCVCANALEIKGGGVRVEGLTLLPQGRFFFMLCRLTFGLFQEANLLDGTLIDKSVTWITQANQNETADKNLVRERVTKAVQFHEGAIAMGEDLVCYPDKVVELLQIFDKVDGHETKAWKSLYSNPFTKKNIKNAKYVRKATPEY</sequence>
<evidence type="ECO:0000313" key="8">
    <source>
        <dbReference type="Proteomes" id="UP000198406"/>
    </source>
</evidence>
<dbReference type="InterPro" id="IPR027417">
    <property type="entry name" value="P-loop_NTPase"/>
</dbReference>
<reference evidence="7 8" key="1">
    <citation type="journal article" date="2015" name="Plant Cell">
        <title>Oil accumulation by the oleaginous diatom Fistulifera solaris as revealed by the genome and transcriptome.</title>
        <authorList>
            <person name="Tanaka T."/>
            <person name="Maeda Y."/>
            <person name="Veluchamy A."/>
            <person name="Tanaka M."/>
            <person name="Abida H."/>
            <person name="Marechal E."/>
            <person name="Bowler C."/>
            <person name="Muto M."/>
            <person name="Sunaga Y."/>
            <person name="Tanaka M."/>
            <person name="Yoshino T."/>
            <person name="Taniguchi T."/>
            <person name="Fukuda Y."/>
            <person name="Nemoto M."/>
            <person name="Matsumoto M."/>
            <person name="Wong P.S."/>
            <person name="Aburatani S."/>
            <person name="Fujibuchi W."/>
        </authorList>
    </citation>
    <scope>NUCLEOTIDE SEQUENCE [LARGE SCALE GENOMIC DNA]</scope>
    <source>
        <strain evidence="7 8">JPCC DA0580</strain>
    </source>
</reference>
<keyword evidence="1" id="KW-0547">Nucleotide-binding</keyword>
<dbReference type="GO" id="GO:0004386">
    <property type="term" value="F:helicase activity"/>
    <property type="evidence" value="ECO:0007669"/>
    <property type="project" value="TreeGrafter"/>
</dbReference>
<dbReference type="EMBL" id="BDSP01000052">
    <property type="protein sequence ID" value="GAX12502.1"/>
    <property type="molecule type" value="Genomic_DNA"/>
</dbReference>
<evidence type="ECO:0000256" key="1">
    <source>
        <dbReference type="ARBA" id="ARBA00022741"/>
    </source>
</evidence>
<dbReference type="Gene3D" id="1.20.120.1080">
    <property type="match status" value="1"/>
</dbReference>
<dbReference type="Pfam" id="PF00270">
    <property type="entry name" value="DEAD"/>
    <property type="match status" value="1"/>
</dbReference>
<evidence type="ECO:0008006" key="9">
    <source>
        <dbReference type="Google" id="ProtNLM"/>
    </source>
</evidence>
<evidence type="ECO:0000313" key="7">
    <source>
        <dbReference type="EMBL" id="GAX12502.1"/>
    </source>
</evidence>
<proteinExistence type="predicted"/>
<evidence type="ECO:0000256" key="3">
    <source>
        <dbReference type="ARBA" id="ARBA00022840"/>
    </source>
</evidence>
<dbReference type="Gene3D" id="3.40.50.300">
    <property type="entry name" value="P-loop containing nucleotide triphosphate hydrolases"/>
    <property type="match status" value="2"/>
</dbReference>
<dbReference type="SUPFAM" id="SSF88723">
    <property type="entry name" value="PIN domain-like"/>
    <property type="match status" value="1"/>
</dbReference>
<evidence type="ECO:0000259" key="5">
    <source>
        <dbReference type="PROSITE" id="PS51192"/>
    </source>
</evidence>
<dbReference type="CDD" id="cd18791">
    <property type="entry name" value="SF2_C_RHA"/>
    <property type="match status" value="1"/>
</dbReference>
<name>A0A1Z5JF36_FISSO</name>
<accession>A0A1Z5JF36</accession>
<dbReference type="InterPro" id="IPR002464">
    <property type="entry name" value="DNA/RNA_helicase_DEAH_CS"/>
</dbReference>
<dbReference type="PANTHER" id="PTHR18934:SF145">
    <property type="entry name" value="ATP-DEPENDENT RNA HELICASE DHX57-RELATED"/>
    <property type="match status" value="1"/>
</dbReference>
<dbReference type="GO" id="GO:0003723">
    <property type="term" value="F:RNA binding"/>
    <property type="evidence" value="ECO:0007669"/>
    <property type="project" value="TreeGrafter"/>
</dbReference>
<feature type="domain" description="Helicase ATP-binding" evidence="5">
    <location>
        <begin position="522"/>
        <end position="691"/>
    </location>
</feature>
<dbReference type="PROSITE" id="PS51192">
    <property type="entry name" value="HELICASE_ATP_BIND_1"/>
    <property type="match status" value="1"/>
</dbReference>
<dbReference type="SMART" id="SM00490">
    <property type="entry name" value="HELICc"/>
    <property type="match status" value="1"/>
</dbReference>
<comment type="caution">
    <text evidence="7">The sequence shown here is derived from an EMBL/GenBank/DDBJ whole genome shotgun (WGS) entry which is preliminary data.</text>
</comment>
<feature type="compositionally biased region" description="Polar residues" evidence="4">
    <location>
        <begin position="1391"/>
        <end position="1410"/>
    </location>
</feature>
<dbReference type="OrthoDB" id="66977at2759"/>
<dbReference type="InterPro" id="IPR014001">
    <property type="entry name" value="Helicase_ATP-bd"/>
</dbReference>
<evidence type="ECO:0000256" key="4">
    <source>
        <dbReference type="SAM" id="MobiDB-lite"/>
    </source>
</evidence>
<feature type="domain" description="Helicase C-terminal" evidence="6">
    <location>
        <begin position="745"/>
        <end position="920"/>
    </location>
</feature>